<comment type="caution">
    <text evidence="1">The sequence shown here is derived from an EMBL/GenBank/DDBJ whole genome shotgun (WGS) entry which is preliminary data.</text>
</comment>
<dbReference type="EMBL" id="CM037017">
    <property type="protein sequence ID" value="KAH7676716.1"/>
    <property type="molecule type" value="Genomic_DNA"/>
</dbReference>
<gene>
    <name evidence="1" type="ORF">IHE45_07G035600</name>
</gene>
<organism evidence="1 2">
    <name type="scientific">Dioscorea alata</name>
    <name type="common">Purple yam</name>
    <dbReference type="NCBI Taxonomy" id="55571"/>
    <lineage>
        <taxon>Eukaryota</taxon>
        <taxon>Viridiplantae</taxon>
        <taxon>Streptophyta</taxon>
        <taxon>Embryophyta</taxon>
        <taxon>Tracheophyta</taxon>
        <taxon>Spermatophyta</taxon>
        <taxon>Magnoliopsida</taxon>
        <taxon>Liliopsida</taxon>
        <taxon>Dioscoreales</taxon>
        <taxon>Dioscoreaceae</taxon>
        <taxon>Dioscorea</taxon>
    </lineage>
</organism>
<evidence type="ECO:0000313" key="1">
    <source>
        <dbReference type="EMBL" id="KAH7676716.1"/>
    </source>
</evidence>
<dbReference type="Proteomes" id="UP000827976">
    <property type="component" value="Chromosome 7"/>
</dbReference>
<evidence type="ECO:0000313" key="2">
    <source>
        <dbReference type="Proteomes" id="UP000827976"/>
    </source>
</evidence>
<accession>A0ACB7VQH1</accession>
<keyword evidence="2" id="KW-1185">Reference proteome</keyword>
<sequence>MAFASIEITLISARDLKDVNVFSRLEVYAIAWLSSDPRTRHRTAPDREARRNPNWNTTFQFALPSLPSATSTTLHVLLRTRRSLGDRDVGEVHVPLSELLSSPAIDSSSSLSYQVRRPSSRRPKGVLHLSYKLSDPIPNPIPNPNPNPNSKPNENGTVYPTPPAAKPVEPVTAYPASAYPPPSYGGYQAYPAPPYGYPPQAGAPGYGYPPAGYGYAAPPPAAGRGMGGGGGGGGGLGLGLGAGLIGGTLGGLLMGDLISDSAAYDAGYDAGFDDGFDF</sequence>
<proteinExistence type="predicted"/>
<protein>
    <submittedName>
        <fullName evidence="1">C2 domain-containing protein</fullName>
    </submittedName>
</protein>
<name>A0ACB7VQH1_DIOAL</name>
<reference evidence="2" key="1">
    <citation type="journal article" date="2022" name="Nat. Commun.">
        <title>Chromosome evolution and the genetic basis of agronomically important traits in greater yam.</title>
        <authorList>
            <person name="Bredeson J.V."/>
            <person name="Lyons J.B."/>
            <person name="Oniyinde I.O."/>
            <person name="Okereke N.R."/>
            <person name="Kolade O."/>
            <person name="Nnabue I."/>
            <person name="Nwadili C.O."/>
            <person name="Hribova E."/>
            <person name="Parker M."/>
            <person name="Nwogha J."/>
            <person name="Shu S."/>
            <person name="Carlson J."/>
            <person name="Kariba R."/>
            <person name="Muthemba S."/>
            <person name="Knop K."/>
            <person name="Barton G.J."/>
            <person name="Sherwood A.V."/>
            <person name="Lopez-Montes A."/>
            <person name="Asiedu R."/>
            <person name="Jamnadass R."/>
            <person name="Muchugi A."/>
            <person name="Goodstein D."/>
            <person name="Egesi C.N."/>
            <person name="Featherston J."/>
            <person name="Asfaw A."/>
            <person name="Simpson G.G."/>
            <person name="Dolezel J."/>
            <person name="Hendre P.S."/>
            <person name="Van Deynze A."/>
            <person name="Kumar P.L."/>
            <person name="Obidiegwu J.E."/>
            <person name="Bhattacharjee R."/>
            <person name="Rokhsar D.S."/>
        </authorList>
    </citation>
    <scope>NUCLEOTIDE SEQUENCE [LARGE SCALE GENOMIC DNA]</scope>
    <source>
        <strain evidence="2">cv. TDa95/00328</strain>
    </source>
</reference>